<reference evidence="1" key="2">
    <citation type="submission" date="2021-04" db="EMBL/GenBank/DDBJ databases">
        <authorList>
            <person name="Gilroy R."/>
        </authorList>
    </citation>
    <scope>NUCLEOTIDE SEQUENCE</scope>
    <source>
        <strain evidence="1">Gambia2-208</strain>
    </source>
</reference>
<accession>A0A9D1ZNM9</accession>
<organism evidence="1 2">
    <name type="scientific">Candidatus Bacteroides pullicola</name>
    <dbReference type="NCBI Taxonomy" id="2838475"/>
    <lineage>
        <taxon>Bacteria</taxon>
        <taxon>Pseudomonadati</taxon>
        <taxon>Bacteroidota</taxon>
        <taxon>Bacteroidia</taxon>
        <taxon>Bacteroidales</taxon>
        <taxon>Bacteroidaceae</taxon>
        <taxon>Bacteroides</taxon>
    </lineage>
</organism>
<proteinExistence type="predicted"/>
<reference evidence="1" key="1">
    <citation type="journal article" date="2021" name="PeerJ">
        <title>Extensive microbial diversity within the chicken gut microbiome revealed by metagenomics and culture.</title>
        <authorList>
            <person name="Gilroy R."/>
            <person name="Ravi A."/>
            <person name="Getino M."/>
            <person name="Pursley I."/>
            <person name="Horton D.L."/>
            <person name="Alikhan N.F."/>
            <person name="Baker D."/>
            <person name="Gharbi K."/>
            <person name="Hall N."/>
            <person name="Watson M."/>
            <person name="Adriaenssens E.M."/>
            <person name="Foster-Nyarko E."/>
            <person name="Jarju S."/>
            <person name="Secka A."/>
            <person name="Antonio M."/>
            <person name="Oren A."/>
            <person name="Chaudhuri R.R."/>
            <person name="La Ragione R."/>
            <person name="Hildebrand F."/>
            <person name="Pallen M.J."/>
        </authorList>
    </citation>
    <scope>NUCLEOTIDE SEQUENCE</scope>
    <source>
        <strain evidence="1">Gambia2-208</strain>
    </source>
</reference>
<evidence type="ECO:0000313" key="1">
    <source>
        <dbReference type="EMBL" id="HIY89432.1"/>
    </source>
</evidence>
<dbReference type="EMBL" id="DXCV01000087">
    <property type="protein sequence ID" value="HIY89432.1"/>
    <property type="molecule type" value="Genomic_DNA"/>
</dbReference>
<protein>
    <submittedName>
        <fullName evidence="1">Uncharacterized protein</fullName>
    </submittedName>
</protein>
<gene>
    <name evidence="1" type="ORF">H9824_12140</name>
</gene>
<name>A0A9D1ZNM9_9BACE</name>
<dbReference type="Proteomes" id="UP000886851">
    <property type="component" value="Unassembled WGS sequence"/>
</dbReference>
<dbReference type="PROSITE" id="PS51257">
    <property type="entry name" value="PROKAR_LIPOPROTEIN"/>
    <property type="match status" value="1"/>
</dbReference>
<sequence length="956" mass="104715">MRTKHLLYTMALAGIFAACTQDEFETVNGADALTGRKSIGQVTFTEAPSTRWAVESWDKIAPEADDAFSLMLVDNPRTGLDGMHLYPIDNYELIEKAQTNYIFRKGNNGWSNEAELVEGNYLYVAPAQEGKLDRNTVEINLPTEQNLTLGADGKVNPLSAIEEFVAKGYPFYIGHRFLSEGGSVSLPNMQSIFAYPEITITQTDAFRDEVAVVKKVIIKQENPGDAFVVNAPLNPKKAATLLTNEFFTKRGEDKQDKVVIGDWAGHANAYFGVDEEIPQNWGSNEWNNTKEIPADTTFVAHNMNGRVLGTYLFNKGLNGATSDLLGDPQSKSQYIVINMPGDGVALKYRESIKFNAVIPAATYEMTEVDAGDQTVKKGLTIYVVLENNEAYKKVVTSTGDESTIDLYPGKRYPVQDYTGLNLNSGAGKYFTIELCEKTDGTNKYIKTTDAEIGGVGTINTTEDLIAAIQGHTSAEPLYLTIEGRNVVYNKAVNDAVTNKRSQQVTIQGHIKVQAEKGTTLNLYSRMLIEDATIAEGGKIVASENNLKKVVVAPKAELELTDVEGVNKQAEITNAGTLTLSTADFVRVDNHGVLKVNYDLANAEGINVEYLDCVDNKEIISMPIDLNPSVEVMPGGVYALTSETLNYPITVDAKTSNEDAGVLILKSNVRVVKDVITLENGKKLEREGKIDNNGLISTETEKTWTLTIATGRTMTVGQEAVVDAALEIEGASVLLKDIEDPNFVTEYIEAAKVINYGTLKKNVKVNGKLVMKGVNSRIEGEITASDETEGEIDNTEKGTIVNEPEGVTVFARFAGLDLTTNETTAAAKEEMSEYGKDFKVTVIRLEGEVKVDGVDRTLNKKDGEWNGDIEGIEMLEFAKGSSLTIGYVILNSDLNIKVSAPDIQWNGRTEDRSKFNFGTATMTRGFYLTTNKQRNYIAKKGYIETNNCMTVAGLEEN</sequence>
<dbReference type="AlphaFoldDB" id="A0A9D1ZNM9"/>
<evidence type="ECO:0000313" key="2">
    <source>
        <dbReference type="Proteomes" id="UP000886851"/>
    </source>
</evidence>
<comment type="caution">
    <text evidence="1">The sequence shown here is derived from an EMBL/GenBank/DDBJ whole genome shotgun (WGS) entry which is preliminary data.</text>
</comment>